<dbReference type="GO" id="GO:0006355">
    <property type="term" value="P:regulation of DNA-templated transcription"/>
    <property type="evidence" value="ECO:0007669"/>
    <property type="project" value="InterPro"/>
</dbReference>
<dbReference type="Gene3D" id="1.10.1220.10">
    <property type="entry name" value="Met repressor-like"/>
    <property type="match status" value="1"/>
</dbReference>
<evidence type="ECO:0000313" key="1">
    <source>
        <dbReference type="EMBL" id="KEQ36348.1"/>
    </source>
</evidence>
<evidence type="ECO:0000313" key="2">
    <source>
        <dbReference type="EMBL" id="TKD49600.1"/>
    </source>
</evidence>
<evidence type="ECO:0000313" key="4">
    <source>
        <dbReference type="Proteomes" id="UP000309542"/>
    </source>
</evidence>
<dbReference type="PATRIC" id="fig|28037.95.peg.684"/>
<reference evidence="2 4" key="2">
    <citation type="submission" date="2019-04" db="EMBL/GenBank/DDBJ databases">
        <title>Genome sequence of Streptococcus mitis strain ColumbLawn.</title>
        <authorList>
            <person name="Mungovan B.A."/>
            <person name="Maclea K.S."/>
        </authorList>
    </citation>
    <scope>NUCLEOTIDE SEQUENCE [LARGE SCALE GENOMIC DNA]</scope>
    <source>
        <strain evidence="2 4">ColumbLawn</strain>
    </source>
</reference>
<dbReference type="InterPro" id="IPR013321">
    <property type="entry name" value="Arc_rbn_hlx_hlx"/>
</dbReference>
<organism evidence="1 3">
    <name type="scientific">Streptococcus mitis</name>
    <dbReference type="NCBI Taxonomy" id="28037"/>
    <lineage>
        <taxon>Bacteria</taxon>
        <taxon>Bacillati</taxon>
        <taxon>Bacillota</taxon>
        <taxon>Bacilli</taxon>
        <taxon>Lactobacillales</taxon>
        <taxon>Streptococcaceae</taxon>
        <taxon>Streptococcus</taxon>
        <taxon>Streptococcus mitis group</taxon>
    </lineage>
</organism>
<dbReference type="Pfam" id="PF04221">
    <property type="entry name" value="RelB"/>
    <property type="match status" value="1"/>
</dbReference>
<dbReference type="Proteomes" id="UP000028090">
    <property type="component" value="Unassembled WGS sequence"/>
</dbReference>
<sequence>MGKTATISVRVDELDKQSAEQVLKQLGMPISTLVTLLLKQVSLTKKIPFDIALPDVPSSMNVEEMTAERFGQMMVEAYHEAENGHVRSVNEFFKEFKERNV</sequence>
<dbReference type="RefSeq" id="WP_042900630.1">
    <property type="nucleotide sequence ID" value="NZ_JPFU01000009.1"/>
</dbReference>
<dbReference type="Proteomes" id="UP000309542">
    <property type="component" value="Unassembled WGS sequence"/>
</dbReference>
<dbReference type="EMBL" id="SWFJ01000006">
    <property type="protein sequence ID" value="TKD49600.1"/>
    <property type="molecule type" value="Genomic_DNA"/>
</dbReference>
<comment type="caution">
    <text evidence="1">The sequence shown here is derived from an EMBL/GenBank/DDBJ whole genome shotgun (WGS) entry which is preliminary data.</text>
</comment>
<dbReference type="InterPro" id="IPR007337">
    <property type="entry name" value="RelB/DinJ"/>
</dbReference>
<name>A0A081Q075_STRMT</name>
<evidence type="ECO:0000313" key="3">
    <source>
        <dbReference type="Proteomes" id="UP000028090"/>
    </source>
</evidence>
<dbReference type="AlphaFoldDB" id="A0A081Q075"/>
<proteinExistence type="predicted"/>
<protein>
    <submittedName>
        <fullName evidence="1">Addiction module antitoxin, RelB/DinJ family protein</fullName>
    </submittedName>
    <submittedName>
        <fullName evidence="2">Type II toxin-antitoxin system RelB/DinJ family antitoxin</fullName>
    </submittedName>
</protein>
<dbReference type="OrthoDB" id="9804867at2"/>
<gene>
    <name evidence="2" type="ORF">FBF73_05350</name>
    <name evidence="1" type="ORF">SK629_0744</name>
</gene>
<dbReference type="EMBL" id="JPFU01000009">
    <property type="protein sequence ID" value="KEQ36348.1"/>
    <property type="molecule type" value="Genomic_DNA"/>
</dbReference>
<dbReference type="NCBIfam" id="TIGR02384">
    <property type="entry name" value="RelB_DinJ"/>
    <property type="match status" value="1"/>
</dbReference>
<reference evidence="1 3" key="1">
    <citation type="submission" date="2014-05" db="EMBL/GenBank/DDBJ databases">
        <authorList>
            <person name="Daugherty S.C."/>
            <person name="Tallon L.J."/>
            <person name="Sadzewicz L."/>
            <person name="Kilian M."/>
            <person name="Tettelin H."/>
        </authorList>
    </citation>
    <scope>NUCLEOTIDE SEQUENCE [LARGE SCALE GENOMIC DNA]</scope>
    <source>
        <strain evidence="1 3">SK629</strain>
    </source>
</reference>
<accession>A0A081Q075</accession>